<evidence type="ECO:0000313" key="4">
    <source>
        <dbReference type="Proteomes" id="UP000005442"/>
    </source>
</evidence>
<evidence type="ECO:0000313" key="3">
    <source>
        <dbReference type="EMBL" id="AEV75797.1"/>
    </source>
</evidence>
<dbReference type="PATRIC" id="fig|710685.3.peg.5345"/>
<reference evidence="3 4" key="1">
    <citation type="submission" date="2011-12" db="EMBL/GenBank/DDBJ databases">
        <title>Complete sequence of Mycobacterium rhodesiae NBB3.</title>
        <authorList>
            <consortium name="US DOE Joint Genome Institute"/>
            <person name="Lucas S."/>
            <person name="Han J."/>
            <person name="Lapidus A."/>
            <person name="Cheng J.-F."/>
            <person name="Goodwin L."/>
            <person name="Pitluck S."/>
            <person name="Peters L."/>
            <person name="Mikhailova N."/>
            <person name="Gu W."/>
            <person name="Detter J.C."/>
            <person name="Han C."/>
            <person name="Tapia R."/>
            <person name="Land M."/>
            <person name="Hauser L."/>
            <person name="Kyrpides N."/>
            <person name="Ivanova N."/>
            <person name="Pagani I."/>
            <person name="Mattes T."/>
            <person name="Holmes A."/>
            <person name="Rutledge P."/>
            <person name="Paulsen I."/>
            <person name="Coleman N."/>
            <person name="Woyke T."/>
        </authorList>
    </citation>
    <scope>NUCLEOTIDE SEQUENCE [LARGE SCALE GENOMIC DNA]</scope>
    <source>
        <strain evidence="3 4">NBB3</strain>
    </source>
</reference>
<dbReference type="KEGG" id="mrh:MycrhN_5322"/>
<proteinExistence type="predicted"/>
<dbReference type="InterPro" id="IPR034871">
    <property type="entry name" value="Allene_oxi_cyc_sf"/>
</dbReference>
<dbReference type="GO" id="GO:0046423">
    <property type="term" value="F:allene-oxide cyclase activity"/>
    <property type="evidence" value="ECO:0007669"/>
    <property type="project" value="InterPro"/>
</dbReference>
<dbReference type="RefSeq" id="WP_014213538.1">
    <property type="nucleotide sequence ID" value="NC_016604.1"/>
</dbReference>
<dbReference type="HOGENOM" id="CLU_1633571_0_0_11"/>
<dbReference type="SUPFAM" id="SSF141493">
    <property type="entry name" value="Allene oxide cyclase-like"/>
    <property type="match status" value="1"/>
</dbReference>
<keyword evidence="4" id="KW-1185">Reference proteome</keyword>
<dbReference type="Gene3D" id="2.40.480.10">
    <property type="entry name" value="Allene oxide cyclase-like"/>
    <property type="match status" value="1"/>
</dbReference>
<evidence type="ECO:0000259" key="2">
    <source>
        <dbReference type="Pfam" id="PF18678"/>
    </source>
</evidence>
<evidence type="ECO:0000256" key="1">
    <source>
        <dbReference type="SAM" id="SignalP"/>
    </source>
</evidence>
<dbReference type="GO" id="GO:0017000">
    <property type="term" value="P:antibiotic biosynthetic process"/>
    <property type="evidence" value="ECO:0007669"/>
    <property type="project" value="InterPro"/>
</dbReference>
<feature type="signal peptide" evidence="1">
    <location>
        <begin position="1"/>
        <end position="20"/>
    </location>
</feature>
<dbReference type="EMBL" id="CP003169">
    <property type="protein sequence ID" value="AEV75797.1"/>
    <property type="molecule type" value="Genomic_DNA"/>
</dbReference>
<dbReference type="Proteomes" id="UP000005442">
    <property type="component" value="Chromosome"/>
</dbReference>
<feature type="chain" id="PRO_5038703782" description="Allene oxide cyclase barrel-like domain-containing protein" evidence="1">
    <location>
        <begin position="21"/>
        <end position="162"/>
    </location>
</feature>
<organism evidence="3 4">
    <name type="scientific">Mycolicibacterium rhodesiae (strain NBB3)</name>
    <name type="common">Mycobacterium rhodesiae</name>
    <dbReference type="NCBI Taxonomy" id="710685"/>
    <lineage>
        <taxon>Bacteria</taxon>
        <taxon>Bacillati</taxon>
        <taxon>Actinomycetota</taxon>
        <taxon>Actinomycetes</taxon>
        <taxon>Mycobacteriales</taxon>
        <taxon>Mycobacteriaceae</taxon>
        <taxon>Mycolicibacterium</taxon>
    </lineage>
</organism>
<name>G8RZ06_MYCRN</name>
<dbReference type="GO" id="GO:0009695">
    <property type="term" value="P:jasmonic acid biosynthetic process"/>
    <property type="evidence" value="ECO:0007669"/>
    <property type="project" value="InterPro"/>
</dbReference>
<dbReference type="AlphaFoldDB" id="G8RZ06"/>
<keyword evidence="1" id="KW-0732">Signal</keyword>
<gene>
    <name evidence="3" type="ordered locus">MycrhN_5322</name>
</gene>
<dbReference type="Pfam" id="PF18678">
    <property type="entry name" value="AOC_like"/>
    <property type="match status" value="1"/>
</dbReference>
<accession>G8RZ06</accession>
<dbReference type="eggNOG" id="ENOG50345UD">
    <property type="taxonomic scope" value="Bacteria"/>
</dbReference>
<protein>
    <recommendedName>
        <fullName evidence="2">Allene oxide cyclase barrel-like domain-containing protein</fullName>
    </recommendedName>
</protein>
<feature type="domain" description="Allene oxide cyclase barrel-like" evidence="2">
    <location>
        <begin position="44"/>
        <end position="143"/>
    </location>
</feature>
<dbReference type="OrthoDB" id="5195420at2"/>
<dbReference type="InterPro" id="IPR041013">
    <property type="entry name" value="AOC-like"/>
</dbReference>
<sequence length="162" mass="16670">MYVIRAAILAAGVGLFSAVAADPTAWADTTLALFEHDTVQYQVDLAEPGPGPGDQFIFAGDVFDRPGGTWLGTVGGSCTRLDGDDKTGRQACNSTFNLADGQIVTQGVADTAALFVRGDTVPQSIVGGTGIYQNAHGTGTVQVPPDVPNQTDANFVLNVVTG</sequence>
<dbReference type="InterPro" id="IPR044859">
    <property type="entry name" value="Allene_oxi_cyc_Dirigent"/>
</dbReference>